<dbReference type="AlphaFoldDB" id="A0A381Z384"/>
<organism evidence="1">
    <name type="scientific">marine metagenome</name>
    <dbReference type="NCBI Taxonomy" id="408172"/>
    <lineage>
        <taxon>unclassified sequences</taxon>
        <taxon>metagenomes</taxon>
        <taxon>ecological metagenomes</taxon>
    </lineage>
</organism>
<reference evidence="1" key="1">
    <citation type="submission" date="2018-05" db="EMBL/GenBank/DDBJ databases">
        <authorList>
            <person name="Lanie J.A."/>
            <person name="Ng W.-L."/>
            <person name="Kazmierczak K.M."/>
            <person name="Andrzejewski T.M."/>
            <person name="Davidsen T.M."/>
            <person name="Wayne K.J."/>
            <person name="Tettelin H."/>
            <person name="Glass J.I."/>
            <person name="Rusch D."/>
            <person name="Podicherti R."/>
            <person name="Tsui H.-C.T."/>
            <person name="Winkler M.E."/>
        </authorList>
    </citation>
    <scope>NUCLEOTIDE SEQUENCE</scope>
</reference>
<evidence type="ECO:0000313" key="1">
    <source>
        <dbReference type="EMBL" id="SVA83352.1"/>
    </source>
</evidence>
<dbReference type="EMBL" id="UINC01019669">
    <property type="protein sequence ID" value="SVA83352.1"/>
    <property type="molecule type" value="Genomic_DNA"/>
</dbReference>
<sequence length="99" mass="11624">MINKYLRVSKTPEQKEFHLRRLSSLINSPEWGEVKDEMEDTLIKCYEKLDSCVTHEDFIRVQSEVLAIKKLAHLNGLMNIIATRRNRIRPPVMTGQNKE</sequence>
<gene>
    <name evidence="1" type="ORF">METZ01_LOCUS136206</name>
</gene>
<name>A0A381Z384_9ZZZZ</name>
<proteinExistence type="predicted"/>
<accession>A0A381Z384</accession>
<protein>
    <submittedName>
        <fullName evidence="1">Uncharacterized protein</fullName>
    </submittedName>
</protein>